<dbReference type="Pfam" id="PF00379">
    <property type="entry name" value="Chitin_bind_4"/>
    <property type="match status" value="1"/>
</dbReference>
<feature type="region of interest" description="Disordered" evidence="3">
    <location>
        <begin position="104"/>
        <end position="126"/>
    </location>
</feature>
<evidence type="ECO:0000313" key="5">
    <source>
        <dbReference type="Proteomes" id="UP000502823"/>
    </source>
</evidence>
<name>A0A6L2PEK6_COPFO</name>
<dbReference type="InterPro" id="IPR051217">
    <property type="entry name" value="Insect_Cuticle_Struc_Prot"/>
</dbReference>
<dbReference type="Proteomes" id="UP000502823">
    <property type="component" value="Unassembled WGS sequence"/>
</dbReference>
<keyword evidence="1 2" id="KW-0193">Cuticle</keyword>
<evidence type="ECO:0000313" key="4">
    <source>
        <dbReference type="EMBL" id="GFG29890.1"/>
    </source>
</evidence>
<sequence length="379" mass="39678">MFLTARLRDNYRRSVSFLADEGSAGGGGRADSVVISESCEVSVGPRGSAGVSVRWQRRGLQHNQLYSSIPLRAIVSPTQYSAKTPLVSADSQYDLNPQYSYSYSVNDASTGDSKSHGESRSGDLVQGSYSVVESDSSIRRVDYSADDVNGFNAVVHRAVGAVAPPPVPVKSVASVPAAPLVARIASSASAVPALAVKPIPEVTLQSVPVSTYRSSPVLAIKRVPEVTLQTVPAATYKSSPVLAIRPVPEVALQSVPAATYKSSPVLAIRPVPEVALQSVPAATYKSSPVLAIRPVPEVALQSVPAATYKSSPFLAIRPAPEVTLQSVPQALAYSSLPAVGYESLPVTQQVLPSVAVAPALAQPASVRTSVKTPFASYEY</sequence>
<dbReference type="OrthoDB" id="7789829at2759"/>
<dbReference type="GO" id="GO:0042302">
    <property type="term" value="F:structural constituent of cuticle"/>
    <property type="evidence" value="ECO:0007669"/>
    <property type="project" value="UniProtKB-UniRule"/>
</dbReference>
<evidence type="ECO:0000256" key="2">
    <source>
        <dbReference type="PROSITE-ProRule" id="PRU00497"/>
    </source>
</evidence>
<evidence type="ECO:0000256" key="1">
    <source>
        <dbReference type="ARBA" id="ARBA00022460"/>
    </source>
</evidence>
<proteinExistence type="predicted"/>
<organism evidence="4 5">
    <name type="scientific">Coptotermes formosanus</name>
    <name type="common">Formosan subterranean termite</name>
    <dbReference type="NCBI Taxonomy" id="36987"/>
    <lineage>
        <taxon>Eukaryota</taxon>
        <taxon>Metazoa</taxon>
        <taxon>Ecdysozoa</taxon>
        <taxon>Arthropoda</taxon>
        <taxon>Hexapoda</taxon>
        <taxon>Insecta</taxon>
        <taxon>Pterygota</taxon>
        <taxon>Neoptera</taxon>
        <taxon>Polyneoptera</taxon>
        <taxon>Dictyoptera</taxon>
        <taxon>Blattodea</taxon>
        <taxon>Blattoidea</taxon>
        <taxon>Termitoidae</taxon>
        <taxon>Rhinotermitidae</taxon>
        <taxon>Coptotermes</taxon>
    </lineage>
</organism>
<dbReference type="PANTHER" id="PTHR12236:SF75">
    <property type="entry name" value="CUTICULAR PROTEIN 62BB, ISOFORM A"/>
    <property type="match status" value="1"/>
</dbReference>
<accession>A0A6L2PEK6</accession>
<dbReference type="AlphaFoldDB" id="A0A6L2PEK6"/>
<keyword evidence="5" id="KW-1185">Reference proteome</keyword>
<dbReference type="PROSITE" id="PS51155">
    <property type="entry name" value="CHIT_BIND_RR_2"/>
    <property type="match status" value="1"/>
</dbReference>
<evidence type="ECO:0000256" key="3">
    <source>
        <dbReference type="SAM" id="MobiDB-lite"/>
    </source>
</evidence>
<dbReference type="InParanoid" id="A0A6L2PEK6"/>
<dbReference type="GO" id="GO:0005615">
    <property type="term" value="C:extracellular space"/>
    <property type="evidence" value="ECO:0007669"/>
    <property type="project" value="TreeGrafter"/>
</dbReference>
<dbReference type="GO" id="GO:0031012">
    <property type="term" value="C:extracellular matrix"/>
    <property type="evidence" value="ECO:0007669"/>
    <property type="project" value="TreeGrafter"/>
</dbReference>
<protein>
    <submittedName>
        <fullName evidence="4">Uncharacterized protein</fullName>
    </submittedName>
</protein>
<dbReference type="EMBL" id="BLKM01000181">
    <property type="protein sequence ID" value="GFG29890.1"/>
    <property type="molecule type" value="Genomic_DNA"/>
</dbReference>
<dbReference type="InterPro" id="IPR000618">
    <property type="entry name" value="Insect_cuticle"/>
</dbReference>
<dbReference type="PRINTS" id="PR00947">
    <property type="entry name" value="CUTICLE"/>
</dbReference>
<comment type="caution">
    <text evidence="4">The sequence shown here is derived from an EMBL/GenBank/DDBJ whole genome shotgun (WGS) entry which is preliminary data.</text>
</comment>
<reference evidence="5" key="1">
    <citation type="submission" date="2020-01" db="EMBL/GenBank/DDBJ databases">
        <title>Draft genome sequence of the Termite Coptotermes fromosanus.</title>
        <authorList>
            <person name="Itakura S."/>
            <person name="Yosikawa Y."/>
            <person name="Umezawa K."/>
        </authorList>
    </citation>
    <scope>NUCLEOTIDE SEQUENCE [LARGE SCALE GENOMIC DNA]</scope>
</reference>
<dbReference type="PANTHER" id="PTHR12236">
    <property type="entry name" value="STRUCTURAL CONTITUENT OF CUTICLE"/>
    <property type="match status" value="1"/>
</dbReference>
<gene>
    <name evidence="4" type="ORF">Cfor_09912</name>
</gene>